<evidence type="ECO:0000256" key="3">
    <source>
        <dbReference type="ARBA" id="ARBA00013080"/>
    </source>
</evidence>
<keyword evidence="10" id="KW-1185">Reference proteome</keyword>
<dbReference type="GO" id="GO:0005829">
    <property type="term" value="C:cytosol"/>
    <property type="evidence" value="ECO:0007669"/>
    <property type="project" value="TreeGrafter"/>
</dbReference>
<dbReference type="InterPro" id="IPR018510">
    <property type="entry name" value="DAP_epimerase_AS"/>
</dbReference>
<evidence type="ECO:0000256" key="1">
    <source>
        <dbReference type="ARBA" id="ARBA00005196"/>
    </source>
</evidence>
<gene>
    <name evidence="9" type="ORF">TrST_g3711</name>
</gene>
<feature type="chain" id="PRO_5040744337" description="diaminopimelate epimerase" evidence="8">
    <location>
        <begin position="17"/>
        <end position="349"/>
    </location>
</feature>
<evidence type="ECO:0000256" key="5">
    <source>
        <dbReference type="ARBA" id="ARBA00023154"/>
    </source>
</evidence>
<evidence type="ECO:0000256" key="8">
    <source>
        <dbReference type="SAM" id="SignalP"/>
    </source>
</evidence>
<dbReference type="GO" id="GO:0008837">
    <property type="term" value="F:diaminopimelate epimerase activity"/>
    <property type="evidence" value="ECO:0007669"/>
    <property type="project" value="UniProtKB-EC"/>
</dbReference>
<dbReference type="EC" id="5.1.1.7" evidence="3"/>
<comment type="pathway">
    <text evidence="1">Amino-acid biosynthesis; L-lysine biosynthesis via DAP pathway; DL-2,6-diaminopimelate from LL-2,6-diaminopimelate: step 1/1.</text>
</comment>
<evidence type="ECO:0000256" key="4">
    <source>
        <dbReference type="ARBA" id="ARBA00022605"/>
    </source>
</evidence>
<dbReference type="PROSITE" id="PS01326">
    <property type="entry name" value="DAP_EPIMERASE"/>
    <property type="match status" value="1"/>
</dbReference>
<comment type="caution">
    <text evidence="9">The sequence shown here is derived from an EMBL/GenBank/DDBJ whole genome shotgun (WGS) entry which is preliminary data.</text>
</comment>
<dbReference type="HAMAP" id="MF_00197">
    <property type="entry name" value="DAP_epimerase"/>
    <property type="match status" value="1"/>
</dbReference>
<feature type="signal peptide" evidence="8">
    <location>
        <begin position="1"/>
        <end position="16"/>
    </location>
</feature>
<dbReference type="AlphaFoldDB" id="A0A9W6ZQW5"/>
<dbReference type="InterPro" id="IPR001653">
    <property type="entry name" value="DAP_epimerase_DapF"/>
</dbReference>
<dbReference type="PANTHER" id="PTHR31689:SF0">
    <property type="entry name" value="DIAMINOPIMELATE EPIMERASE"/>
    <property type="match status" value="1"/>
</dbReference>
<evidence type="ECO:0000256" key="7">
    <source>
        <dbReference type="ARBA" id="ARBA00051712"/>
    </source>
</evidence>
<reference evidence="10" key="1">
    <citation type="journal article" date="2023" name="Commun. Biol.">
        <title>Genome analysis of Parmales, the sister group of diatoms, reveals the evolutionary specialization of diatoms from phago-mixotrophs to photoautotrophs.</title>
        <authorList>
            <person name="Ban H."/>
            <person name="Sato S."/>
            <person name="Yoshikawa S."/>
            <person name="Yamada K."/>
            <person name="Nakamura Y."/>
            <person name="Ichinomiya M."/>
            <person name="Sato N."/>
            <person name="Blanc-Mathieu R."/>
            <person name="Endo H."/>
            <person name="Kuwata A."/>
            <person name="Ogata H."/>
        </authorList>
    </citation>
    <scope>NUCLEOTIDE SEQUENCE [LARGE SCALE GENOMIC DNA]</scope>
    <source>
        <strain evidence="10">NIES 3701</strain>
    </source>
</reference>
<name>A0A9W6ZQW5_9STRA</name>
<dbReference type="PANTHER" id="PTHR31689">
    <property type="entry name" value="DIAMINOPIMELATE EPIMERASE, CHLOROPLASTIC"/>
    <property type="match status" value="1"/>
</dbReference>
<keyword evidence="8" id="KW-0732">Signal</keyword>
<keyword evidence="6" id="KW-0413">Isomerase</keyword>
<dbReference type="Proteomes" id="UP001165085">
    <property type="component" value="Unassembled WGS sequence"/>
</dbReference>
<comment type="similarity">
    <text evidence="2">Belongs to the diaminopimelate epimerase family.</text>
</comment>
<accession>A0A9W6ZQW5</accession>
<evidence type="ECO:0000313" key="10">
    <source>
        <dbReference type="Proteomes" id="UP001165085"/>
    </source>
</evidence>
<dbReference type="GO" id="GO:0009089">
    <property type="term" value="P:lysine biosynthetic process via diaminopimelate"/>
    <property type="evidence" value="ECO:0007669"/>
    <property type="project" value="InterPro"/>
</dbReference>
<dbReference type="Gene3D" id="3.10.310.10">
    <property type="entry name" value="Diaminopimelate Epimerase, Chain A, domain 1"/>
    <property type="match status" value="2"/>
</dbReference>
<sequence length="349" mass="36987">MKSAILLLLYISTAASFRTGFGLAGQKSHGLSASSSRMQHAARTPALHAERTFPFSKYHGLGNDFVLVNDLDKDAPSLTSEESAKICDRNFGVGGDGLIFAHKSKKDGYDFKMTIYNSDGTEPEMCGNGIRALAQFVVDETGLGDKLPVTFNIDTLAGPILPQVNEDRSIRVDMGYPIFTAAEIPTTLSANYEDGGVVEQTVDVGGGKTVKVSCVSMGNPHCVVFNEDKLIDDEEFNVVGAALESHDVFPANTNVEFVYVDSPSHLTMKVFERGAGPTLACGTGACALVVSAVRAGKIPSAKDGITVTLPGGDLIIHWAGEGEKVYMTGPAVMAFKGEGVVDLVKRGSK</sequence>
<dbReference type="Pfam" id="PF01678">
    <property type="entry name" value="DAP_epimerase"/>
    <property type="match status" value="2"/>
</dbReference>
<proteinExistence type="inferred from homology"/>
<protein>
    <recommendedName>
        <fullName evidence="3">diaminopimelate epimerase</fullName>
        <ecNumber evidence="3">5.1.1.7</ecNumber>
    </recommendedName>
</protein>
<comment type="catalytic activity">
    <reaction evidence="7">
        <text>(2S,6S)-2,6-diaminopimelate = meso-2,6-diaminopimelate</text>
        <dbReference type="Rhea" id="RHEA:15393"/>
        <dbReference type="ChEBI" id="CHEBI:57609"/>
        <dbReference type="ChEBI" id="CHEBI:57791"/>
        <dbReference type="EC" id="5.1.1.7"/>
    </reaction>
</comment>
<organism evidence="9 10">
    <name type="scientific">Triparma strigata</name>
    <dbReference type="NCBI Taxonomy" id="1606541"/>
    <lineage>
        <taxon>Eukaryota</taxon>
        <taxon>Sar</taxon>
        <taxon>Stramenopiles</taxon>
        <taxon>Ochrophyta</taxon>
        <taxon>Bolidophyceae</taxon>
        <taxon>Parmales</taxon>
        <taxon>Triparmaceae</taxon>
        <taxon>Triparma</taxon>
    </lineage>
</organism>
<evidence type="ECO:0000313" key="9">
    <source>
        <dbReference type="EMBL" id="GMH54939.1"/>
    </source>
</evidence>
<dbReference type="EMBL" id="BRXY01000030">
    <property type="protein sequence ID" value="GMH54939.1"/>
    <property type="molecule type" value="Genomic_DNA"/>
</dbReference>
<dbReference type="SUPFAM" id="SSF54506">
    <property type="entry name" value="Diaminopimelate epimerase-like"/>
    <property type="match status" value="1"/>
</dbReference>
<keyword evidence="4" id="KW-0028">Amino-acid biosynthesis</keyword>
<dbReference type="NCBIfam" id="TIGR00652">
    <property type="entry name" value="DapF"/>
    <property type="match status" value="1"/>
</dbReference>
<evidence type="ECO:0000256" key="6">
    <source>
        <dbReference type="ARBA" id="ARBA00023235"/>
    </source>
</evidence>
<evidence type="ECO:0000256" key="2">
    <source>
        <dbReference type="ARBA" id="ARBA00010219"/>
    </source>
</evidence>
<keyword evidence="5" id="KW-0457">Lysine biosynthesis</keyword>
<dbReference type="OrthoDB" id="4768at2759"/>